<name>A0A0G0QLR1_9BACT</name>
<dbReference type="EMBL" id="LBYB01000016">
    <property type="protein sequence ID" value="KKR41078.1"/>
    <property type="molecule type" value="Genomic_DNA"/>
</dbReference>
<evidence type="ECO:0000313" key="1">
    <source>
        <dbReference type="EMBL" id="KKR41078.1"/>
    </source>
</evidence>
<protein>
    <submittedName>
        <fullName evidence="1">Uncharacterized protein</fullName>
    </submittedName>
</protein>
<gene>
    <name evidence="1" type="ORF">UT77_C0016G0032</name>
</gene>
<comment type="caution">
    <text evidence="1">The sequence shown here is derived from an EMBL/GenBank/DDBJ whole genome shotgun (WGS) entry which is preliminary data.</text>
</comment>
<evidence type="ECO:0000313" key="2">
    <source>
        <dbReference type="Proteomes" id="UP000034881"/>
    </source>
</evidence>
<dbReference type="Proteomes" id="UP000034881">
    <property type="component" value="Unassembled WGS sequence"/>
</dbReference>
<reference evidence="1 2" key="1">
    <citation type="journal article" date="2015" name="Nature">
        <title>rRNA introns, odd ribosomes, and small enigmatic genomes across a large radiation of phyla.</title>
        <authorList>
            <person name="Brown C.T."/>
            <person name="Hug L.A."/>
            <person name="Thomas B.C."/>
            <person name="Sharon I."/>
            <person name="Castelle C.J."/>
            <person name="Singh A."/>
            <person name="Wilkins M.J."/>
            <person name="Williams K.H."/>
            <person name="Banfield J.F."/>
        </authorList>
    </citation>
    <scope>NUCLEOTIDE SEQUENCE [LARGE SCALE GENOMIC DNA]</scope>
</reference>
<sequence length="61" mass="7097">MTIDRIENDGQSIRAYAILPHTNIELPKGGLGPRETRYTEWYLRVELIFLPPQLDMPPSSW</sequence>
<organism evidence="1 2">
    <name type="scientific">Candidatus Daviesbacteria bacterium GW2011_GWC2_40_12</name>
    <dbReference type="NCBI Taxonomy" id="1618431"/>
    <lineage>
        <taxon>Bacteria</taxon>
        <taxon>Candidatus Daviesiibacteriota</taxon>
    </lineage>
</organism>
<dbReference type="AlphaFoldDB" id="A0A0G0QLR1"/>
<accession>A0A0G0QLR1</accession>
<proteinExistence type="predicted"/>